<dbReference type="InterPro" id="IPR013325">
    <property type="entry name" value="RNA_pol_sigma_r2"/>
</dbReference>
<dbReference type="Gene3D" id="1.10.1740.10">
    <property type="match status" value="1"/>
</dbReference>
<dbReference type="Pfam" id="PF04542">
    <property type="entry name" value="Sigma70_r2"/>
    <property type="match status" value="1"/>
</dbReference>
<evidence type="ECO:0000259" key="5">
    <source>
        <dbReference type="Pfam" id="PF04542"/>
    </source>
</evidence>
<dbReference type="GO" id="GO:0016987">
    <property type="term" value="F:sigma factor activity"/>
    <property type="evidence" value="ECO:0007669"/>
    <property type="project" value="UniProtKB-KW"/>
</dbReference>
<evidence type="ECO:0000313" key="7">
    <source>
        <dbReference type="EMBL" id="MBJ7595544.1"/>
    </source>
</evidence>
<organism evidence="8 9">
    <name type="scientific">Candidatus Aeolococcus gillhamiae</name>
    <dbReference type="NCBI Taxonomy" id="3127015"/>
    <lineage>
        <taxon>Bacteria</taxon>
        <taxon>Bacillati</taxon>
        <taxon>Candidatus Dormiibacterota</taxon>
        <taxon>Candidatus Dormibacteria</taxon>
        <taxon>Candidatus Aeolococcales</taxon>
        <taxon>Candidatus Aeolococcaceae</taxon>
        <taxon>Candidatus Aeolococcus</taxon>
    </lineage>
</organism>
<evidence type="ECO:0000256" key="2">
    <source>
        <dbReference type="ARBA" id="ARBA00023015"/>
    </source>
</evidence>
<dbReference type="InterPro" id="IPR013249">
    <property type="entry name" value="RNA_pol_sigma70_r4_t2"/>
</dbReference>
<dbReference type="Proteomes" id="UP000248724">
    <property type="component" value="Unassembled WGS sequence"/>
</dbReference>
<dbReference type="Proteomes" id="UP000606991">
    <property type="component" value="Unassembled WGS sequence"/>
</dbReference>
<accession>A0A2W5ZAF2</accession>
<comment type="caution">
    <text evidence="8">The sequence shown here is derived from an EMBL/GenBank/DDBJ whole genome shotgun (WGS) entry which is preliminary data.</text>
</comment>
<dbReference type="GO" id="GO:0006352">
    <property type="term" value="P:DNA-templated transcription initiation"/>
    <property type="evidence" value="ECO:0007669"/>
    <property type="project" value="InterPro"/>
</dbReference>
<dbReference type="AlphaFoldDB" id="A0A2W5ZAF2"/>
<gene>
    <name evidence="8" type="ORF">DLM65_04035</name>
    <name evidence="7" type="ORF">JF886_11930</name>
</gene>
<dbReference type="EMBL" id="JAEKNS010000124">
    <property type="protein sequence ID" value="MBJ7595544.1"/>
    <property type="molecule type" value="Genomic_DNA"/>
</dbReference>
<reference evidence="8 9" key="1">
    <citation type="journal article" date="2017" name="Nature">
        <title>Atmospheric trace gases support primary production in Antarctic desert surface soil.</title>
        <authorList>
            <person name="Ji M."/>
            <person name="Greening C."/>
            <person name="Vanwonterghem I."/>
            <person name="Carere C.R."/>
            <person name="Bay S.K."/>
            <person name="Steen J.A."/>
            <person name="Montgomery K."/>
            <person name="Lines T."/>
            <person name="Beardall J."/>
            <person name="van Dorst J."/>
            <person name="Snape I."/>
            <person name="Stott M.B."/>
            <person name="Hugenholtz P."/>
            <person name="Ferrari B.C."/>
        </authorList>
    </citation>
    <scope>NUCLEOTIDE SEQUENCE [LARGE SCALE GENOMIC DNA]</scope>
    <source>
        <strain evidence="8">RRmetagenome_bin12</strain>
    </source>
</reference>
<evidence type="ECO:0000313" key="8">
    <source>
        <dbReference type="EMBL" id="PZR82379.1"/>
    </source>
</evidence>
<dbReference type="InterPro" id="IPR039425">
    <property type="entry name" value="RNA_pol_sigma-70-like"/>
</dbReference>
<dbReference type="InterPro" id="IPR013324">
    <property type="entry name" value="RNA_pol_sigma_r3/r4-like"/>
</dbReference>
<dbReference type="SUPFAM" id="SSF88659">
    <property type="entry name" value="Sigma3 and sigma4 domains of RNA polymerase sigma factors"/>
    <property type="match status" value="1"/>
</dbReference>
<dbReference type="InterPro" id="IPR007627">
    <property type="entry name" value="RNA_pol_sigma70_r2"/>
</dbReference>
<keyword evidence="3" id="KW-0731">Sigma factor</keyword>
<feature type="domain" description="RNA polymerase sigma-70 region 2" evidence="5">
    <location>
        <begin position="19"/>
        <end position="84"/>
    </location>
</feature>
<dbReference type="InterPro" id="IPR014284">
    <property type="entry name" value="RNA_pol_sigma-70_dom"/>
</dbReference>
<comment type="similarity">
    <text evidence="1">Belongs to the sigma-70 factor family. ECF subfamily.</text>
</comment>
<dbReference type="RefSeq" id="WP_337312748.1">
    <property type="nucleotide sequence ID" value="NZ_JAEKNS010000124.1"/>
</dbReference>
<keyword evidence="4" id="KW-0804">Transcription</keyword>
<evidence type="ECO:0000313" key="10">
    <source>
        <dbReference type="Proteomes" id="UP000606991"/>
    </source>
</evidence>
<feature type="domain" description="RNA polymerase sigma factor 70 region 4 type 2" evidence="6">
    <location>
        <begin position="112"/>
        <end position="162"/>
    </location>
</feature>
<evidence type="ECO:0000313" key="9">
    <source>
        <dbReference type="Proteomes" id="UP000248724"/>
    </source>
</evidence>
<reference evidence="8" key="2">
    <citation type="submission" date="2018-05" db="EMBL/GenBank/DDBJ databases">
        <authorList>
            <person name="Ferrari B."/>
        </authorList>
    </citation>
    <scope>NUCLEOTIDE SEQUENCE</scope>
    <source>
        <strain evidence="8">RRmetagenome_bin12</strain>
    </source>
</reference>
<dbReference type="Gene3D" id="1.10.10.10">
    <property type="entry name" value="Winged helix-like DNA-binding domain superfamily/Winged helix DNA-binding domain"/>
    <property type="match status" value="1"/>
</dbReference>
<dbReference type="PANTHER" id="PTHR43133:SF51">
    <property type="entry name" value="RNA POLYMERASE SIGMA FACTOR"/>
    <property type="match status" value="1"/>
</dbReference>
<proteinExistence type="inferred from homology"/>
<dbReference type="SUPFAM" id="SSF88946">
    <property type="entry name" value="Sigma2 domain of RNA polymerase sigma factors"/>
    <property type="match status" value="1"/>
</dbReference>
<dbReference type="InterPro" id="IPR036388">
    <property type="entry name" value="WH-like_DNA-bd_sf"/>
</dbReference>
<name>A0A2W5ZAF2_9BACT</name>
<accession>A0A934JYA7</accession>
<dbReference type="PANTHER" id="PTHR43133">
    <property type="entry name" value="RNA POLYMERASE ECF-TYPE SIGMA FACTO"/>
    <property type="match status" value="1"/>
</dbReference>
<dbReference type="NCBIfam" id="TIGR02937">
    <property type="entry name" value="sigma70-ECF"/>
    <property type="match status" value="1"/>
</dbReference>
<dbReference type="GO" id="GO:0003677">
    <property type="term" value="F:DNA binding"/>
    <property type="evidence" value="ECO:0007669"/>
    <property type="project" value="InterPro"/>
</dbReference>
<evidence type="ECO:0000259" key="6">
    <source>
        <dbReference type="Pfam" id="PF08281"/>
    </source>
</evidence>
<evidence type="ECO:0000256" key="1">
    <source>
        <dbReference type="ARBA" id="ARBA00010641"/>
    </source>
</evidence>
<evidence type="ECO:0000256" key="4">
    <source>
        <dbReference type="ARBA" id="ARBA00023163"/>
    </source>
</evidence>
<protein>
    <submittedName>
        <fullName evidence="8">RNA polymerase subunit sigma-24</fullName>
    </submittedName>
    <submittedName>
        <fullName evidence="7">Sigma-70 family RNA polymerase sigma factor</fullName>
    </submittedName>
</protein>
<dbReference type="EMBL" id="QHBU01000074">
    <property type="protein sequence ID" value="PZR82379.1"/>
    <property type="molecule type" value="Genomic_DNA"/>
</dbReference>
<sequence>MSAPPAASATTDRAFDRVFRAEYGKVVGIAARVLGDRARAEDVAQDAFLALHRRQCSEQAWAGGWVCAAAAHMALNTLRSDRRRGRREQLALAATEAVDPAVAVERADDGRLLRTALGRLSQRAATVLVLRHSGLSYAEVAAAMDVRQGDVGTMLRRAESALRKEVDRAASQ</sequence>
<keyword evidence="2" id="KW-0805">Transcription regulation</keyword>
<reference evidence="7 10" key="3">
    <citation type="submission" date="2020-10" db="EMBL/GenBank/DDBJ databases">
        <title>Ca. Dormibacterota MAGs.</title>
        <authorList>
            <person name="Montgomery K."/>
        </authorList>
    </citation>
    <scope>NUCLEOTIDE SEQUENCE [LARGE SCALE GENOMIC DNA]</scope>
    <source>
        <strain evidence="7">SC8812_S17_18</strain>
    </source>
</reference>
<evidence type="ECO:0000256" key="3">
    <source>
        <dbReference type="ARBA" id="ARBA00023082"/>
    </source>
</evidence>
<dbReference type="Pfam" id="PF08281">
    <property type="entry name" value="Sigma70_r4_2"/>
    <property type="match status" value="1"/>
</dbReference>